<dbReference type="InterPro" id="IPR016181">
    <property type="entry name" value="Acyl_CoA_acyltransferase"/>
</dbReference>
<reference evidence="2" key="1">
    <citation type="submission" date="2022-07" db="EMBL/GenBank/DDBJ databases">
        <title>Fungi with potential for degradation of polypropylene.</title>
        <authorList>
            <person name="Gostincar C."/>
        </authorList>
    </citation>
    <scope>NUCLEOTIDE SEQUENCE</scope>
    <source>
        <strain evidence="2">EXF-13308</strain>
    </source>
</reference>
<evidence type="ECO:0000313" key="3">
    <source>
        <dbReference type="Proteomes" id="UP001174694"/>
    </source>
</evidence>
<dbReference type="Pfam" id="PF00583">
    <property type="entry name" value="Acetyltransf_1"/>
    <property type="match status" value="1"/>
</dbReference>
<dbReference type="PROSITE" id="PS51186">
    <property type="entry name" value="GNAT"/>
    <property type="match status" value="1"/>
</dbReference>
<organism evidence="2 3">
    <name type="scientific">Pleurostoma richardsiae</name>
    <dbReference type="NCBI Taxonomy" id="41990"/>
    <lineage>
        <taxon>Eukaryota</taxon>
        <taxon>Fungi</taxon>
        <taxon>Dikarya</taxon>
        <taxon>Ascomycota</taxon>
        <taxon>Pezizomycotina</taxon>
        <taxon>Sordariomycetes</taxon>
        <taxon>Sordariomycetidae</taxon>
        <taxon>Calosphaeriales</taxon>
        <taxon>Pleurostomataceae</taxon>
        <taxon>Pleurostoma</taxon>
    </lineage>
</organism>
<dbReference type="SUPFAM" id="SSF55729">
    <property type="entry name" value="Acyl-CoA N-acyltransferases (Nat)"/>
    <property type="match status" value="1"/>
</dbReference>
<dbReference type="AlphaFoldDB" id="A0AA38RAN8"/>
<dbReference type="InterPro" id="IPR052523">
    <property type="entry name" value="Trichothecene_AcTrans"/>
</dbReference>
<dbReference type="GO" id="GO:0016747">
    <property type="term" value="F:acyltransferase activity, transferring groups other than amino-acyl groups"/>
    <property type="evidence" value="ECO:0007669"/>
    <property type="project" value="InterPro"/>
</dbReference>
<comment type="caution">
    <text evidence="2">The sequence shown here is derived from an EMBL/GenBank/DDBJ whole genome shotgun (WGS) entry which is preliminary data.</text>
</comment>
<evidence type="ECO:0000313" key="2">
    <source>
        <dbReference type="EMBL" id="KAJ9132142.1"/>
    </source>
</evidence>
<dbReference type="EMBL" id="JANBVO010000060">
    <property type="protein sequence ID" value="KAJ9132142.1"/>
    <property type="molecule type" value="Genomic_DNA"/>
</dbReference>
<dbReference type="PANTHER" id="PTHR42791">
    <property type="entry name" value="GNAT FAMILY ACETYLTRANSFERASE"/>
    <property type="match status" value="1"/>
</dbReference>
<accession>A0AA38RAN8</accession>
<dbReference type="Proteomes" id="UP001174694">
    <property type="component" value="Unassembled WGS sequence"/>
</dbReference>
<keyword evidence="3" id="KW-1185">Reference proteome</keyword>
<name>A0AA38RAN8_9PEZI</name>
<dbReference type="CDD" id="cd04301">
    <property type="entry name" value="NAT_SF"/>
    <property type="match status" value="1"/>
</dbReference>
<dbReference type="PANTHER" id="PTHR42791:SF14">
    <property type="entry name" value="N-ACETYLTRANSFERASE DOMAIN-CONTAINING PROTEIN"/>
    <property type="match status" value="1"/>
</dbReference>
<gene>
    <name evidence="2" type="ORF">NKR23_g11399</name>
</gene>
<protein>
    <recommendedName>
        <fullName evidence="1">N-acetyltransferase domain-containing protein</fullName>
    </recommendedName>
</protein>
<proteinExistence type="predicted"/>
<feature type="domain" description="N-acetyltransferase" evidence="1">
    <location>
        <begin position="52"/>
        <end position="208"/>
    </location>
</feature>
<dbReference type="Gene3D" id="3.40.630.30">
    <property type="match status" value="1"/>
</dbReference>
<evidence type="ECO:0000259" key="1">
    <source>
        <dbReference type="PROSITE" id="PS51186"/>
    </source>
</evidence>
<sequence length="208" mass="23199">MPLRLFPAAESDAPRAAELEHAAYSPSPFNKVLFPGPFPPEALGHRAAGLAEELKNDPTVVWLKVVDTDIEGDDKMIAFAKWHIYESPSEPSKPRTFGPGCNVEACEELFGGLARMKQQWVGSRSHLYLHLLHTDPKHQRRGAGALLTQWGLDEAARRGLPAYLHSSMEGHALYLKLGFKDLEEHVVDLTRFGAPDLHRTFAMIREAQ</sequence>
<dbReference type="InterPro" id="IPR000182">
    <property type="entry name" value="GNAT_dom"/>
</dbReference>